<evidence type="ECO:0000256" key="3">
    <source>
        <dbReference type="ARBA" id="ARBA00022989"/>
    </source>
</evidence>
<evidence type="ECO:0000256" key="5">
    <source>
        <dbReference type="SAM" id="Phobius"/>
    </source>
</evidence>
<dbReference type="OrthoDB" id="410651at2759"/>
<dbReference type="PANTHER" id="PTHR10250:SF26">
    <property type="entry name" value="GLUTATHIONE S-TRANSFERASE 3, MITOCHONDRIAL"/>
    <property type="match status" value="1"/>
</dbReference>
<dbReference type="InterPro" id="IPR050997">
    <property type="entry name" value="MAPEG"/>
</dbReference>
<evidence type="ECO:0000313" key="8">
    <source>
        <dbReference type="Proteomes" id="UP000332933"/>
    </source>
</evidence>
<reference evidence="7 8" key="1">
    <citation type="submission" date="2019-03" db="EMBL/GenBank/DDBJ databases">
        <authorList>
            <person name="Gaulin E."/>
            <person name="Dumas B."/>
        </authorList>
    </citation>
    <scope>NUCLEOTIDE SEQUENCE [LARGE SCALE GENOMIC DNA]</scope>
    <source>
        <strain evidence="7">CBS 568.67</strain>
    </source>
</reference>
<evidence type="ECO:0000256" key="4">
    <source>
        <dbReference type="ARBA" id="ARBA00023136"/>
    </source>
</evidence>
<dbReference type="InterPro" id="IPR001129">
    <property type="entry name" value="Membr-assoc_MAPEG"/>
</dbReference>
<reference evidence="6" key="2">
    <citation type="submission" date="2019-06" db="EMBL/GenBank/DDBJ databases">
        <title>Genomics analysis of Aphanomyces spp. identifies a new class of oomycete effector associated with host adaptation.</title>
        <authorList>
            <person name="Gaulin E."/>
        </authorList>
    </citation>
    <scope>NUCLEOTIDE SEQUENCE</scope>
    <source>
        <strain evidence="6">CBS 578.67</strain>
    </source>
</reference>
<protein>
    <submittedName>
        <fullName evidence="7">Aste57867_8424 protein</fullName>
    </submittedName>
</protein>
<keyword evidence="3 5" id="KW-1133">Transmembrane helix</keyword>
<gene>
    <name evidence="7" type="primary">Aste57867_8424</name>
    <name evidence="6" type="ORF">As57867_008392</name>
    <name evidence="7" type="ORF">ASTE57867_8424</name>
</gene>
<dbReference type="EMBL" id="CAADRA010005124">
    <property type="protein sequence ID" value="VFT85310.1"/>
    <property type="molecule type" value="Genomic_DNA"/>
</dbReference>
<dbReference type="PANTHER" id="PTHR10250">
    <property type="entry name" value="MICROSOMAL GLUTATHIONE S-TRANSFERASE"/>
    <property type="match status" value="1"/>
</dbReference>
<dbReference type="GO" id="GO:0006691">
    <property type="term" value="P:leukotriene metabolic process"/>
    <property type="evidence" value="ECO:0007669"/>
    <property type="project" value="UniProtKB-ARBA"/>
</dbReference>
<evidence type="ECO:0000256" key="2">
    <source>
        <dbReference type="ARBA" id="ARBA00022692"/>
    </source>
</evidence>
<evidence type="ECO:0000313" key="6">
    <source>
        <dbReference type="EMBL" id="KAF0700978.1"/>
    </source>
</evidence>
<name>A0A485KKA1_9STRA</name>
<dbReference type="GO" id="GO:0004602">
    <property type="term" value="F:glutathione peroxidase activity"/>
    <property type="evidence" value="ECO:0007669"/>
    <property type="project" value="TreeGrafter"/>
</dbReference>
<feature type="transmembrane region" description="Helical" evidence="5">
    <location>
        <begin position="98"/>
        <end position="116"/>
    </location>
</feature>
<keyword evidence="4 5" id="KW-0472">Membrane</keyword>
<dbReference type="InterPro" id="IPR023352">
    <property type="entry name" value="MAPEG-like_dom_sf"/>
</dbReference>
<dbReference type="GO" id="GO:0016020">
    <property type="term" value="C:membrane"/>
    <property type="evidence" value="ECO:0007669"/>
    <property type="project" value="UniProtKB-SubCell"/>
</dbReference>
<sequence>MTFSAPLLQPEHGYVILVAVSVAFVNLWAGFKVGAARRLYGIAYPQMYAETKDEHFLAFNCVQRAHQNVLENLPIFFALLLTSAYVALLFVYRPTWAALAGLVRIVGFVVYIHFYASGDPAKRNYGAFGYIGLLTSLGLSFEAAFRLLTSA</sequence>
<dbReference type="Pfam" id="PF01124">
    <property type="entry name" value="MAPEG"/>
    <property type="match status" value="1"/>
</dbReference>
<feature type="transmembrane region" description="Helical" evidence="5">
    <location>
        <begin position="73"/>
        <end position="92"/>
    </location>
</feature>
<proteinExistence type="predicted"/>
<feature type="transmembrane region" description="Helical" evidence="5">
    <location>
        <begin position="12"/>
        <end position="31"/>
    </location>
</feature>
<dbReference type="Gene3D" id="1.20.120.550">
    <property type="entry name" value="Membrane associated eicosanoid/glutathione metabolism-like domain"/>
    <property type="match status" value="1"/>
</dbReference>
<feature type="transmembrane region" description="Helical" evidence="5">
    <location>
        <begin position="128"/>
        <end position="148"/>
    </location>
</feature>
<comment type="subcellular location">
    <subcellularLocation>
        <location evidence="1">Membrane</location>
        <topology evidence="1">Multi-pass membrane protein</topology>
    </subcellularLocation>
</comment>
<evidence type="ECO:0000313" key="7">
    <source>
        <dbReference type="EMBL" id="VFT85310.1"/>
    </source>
</evidence>
<dbReference type="GO" id="GO:0004364">
    <property type="term" value="F:glutathione transferase activity"/>
    <property type="evidence" value="ECO:0007669"/>
    <property type="project" value="TreeGrafter"/>
</dbReference>
<evidence type="ECO:0000256" key="1">
    <source>
        <dbReference type="ARBA" id="ARBA00004141"/>
    </source>
</evidence>
<dbReference type="SUPFAM" id="SSF161084">
    <property type="entry name" value="MAPEG domain-like"/>
    <property type="match status" value="1"/>
</dbReference>
<accession>A0A485KKA1</accession>
<organism evidence="7 8">
    <name type="scientific">Aphanomyces stellatus</name>
    <dbReference type="NCBI Taxonomy" id="120398"/>
    <lineage>
        <taxon>Eukaryota</taxon>
        <taxon>Sar</taxon>
        <taxon>Stramenopiles</taxon>
        <taxon>Oomycota</taxon>
        <taxon>Saprolegniomycetes</taxon>
        <taxon>Saprolegniales</taxon>
        <taxon>Verrucalvaceae</taxon>
        <taxon>Aphanomyces</taxon>
    </lineage>
</organism>
<dbReference type="GO" id="GO:0005635">
    <property type="term" value="C:nuclear envelope"/>
    <property type="evidence" value="ECO:0007669"/>
    <property type="project" value="TreeGrafter"/>
</dbReference>
<dbReference type="AlphaFoldDB" id="A0A485KKA1"/>
<keyword evidence="2 5" id="KW-0812">Transmembrane</keyword>
<keyword evidence="8" id="KW-1185">Reference proteome</keyword>
<dbReference type="Proteomes" id="UP000332933">
    <property type="component" value="Unassembled WGS sequence"/>
</dbReference>
<dbReference type="GO" id="GO:0005783">
    <property type="term" value="C:endoplasmic reticulum"/>
    <property type="evidence" value="ECO:0007669"/>
    <property type="project" value="TreeGrafter"/>
</dbReference>
<dbReference type="EMBL" id="VJMH01005103">
    <property type="protein sequence ID" value="KAF0700978.1"/>
    <property type="molecule type" value="Genomic_DNA"/>
</dbReference>